<gene>
    <name evidence="2" type="ORF">QN277_001516</name>
</gene>
<evidence type="ECO:0000313" key="2">
    <source>
        <dbReference type="EMBL" id="KAK4284727.1"/>
    </source>
</evidence>
<reference evidence="2" key="1">
    <citation type="submission" date="2023-10" db="EMBL/GenBank/DDBJ databases">
        <title>Chromosome-level genome of the transformable northern wattle, Acacia crassicarpa.</title>
        <authorList>
            <person name="Massaro I."/>
            <person name="Sinha N.R."/>
            <person name="Poethig S."/>
            <person name="Leichty A.R."/>
        </authorList>
    </citation>
    <scope>NUCLEOTIDE SEQUENCE</scope>
    <source>
        <strain evidence="2">Acra3RX</strain>
        <tissue evidence="2">Leaf</tissue>
    </source>
</reference>
<accession>A0AAE1N8G1</accession>
<keyword evidence="3" id="KW-1185">Reference proteome</keyword>
<dbReference type="PANTHER" id="PTHR36062">
    <property type="entry name" value="OS01G0687300 PROTEIN"/>
    <property type="match status" value="1"/>
</dbReference>
<dbReference type="Proteomes" id="UP001293593">
    <property type="component" value="Unassembled WGS sequence"/>
</dbReference>
<dbReference type="InterPro" id="IPR037476">
    <property type="entry name" value="PCH1"/>
</dbReference>
<dbReference type="GO" id="GO:0010099">
    <property type="term" value="P:regulation of photomorphogenesis"/>
    <property type="evidence" value="ECO:0007669"/>
    <property type="project" value="InterPro"/>
</dbReference>
<evidence type="ECO:0000313" key="3">
    <source>
        <dbReference type="Proteomes" id="UP001293593"/>
    </source>
</evidence>
<organism evidence="2 3">
    <name type="scientific">Acacia crassicarpa</name>
    <name type="common">northern wattle</name>
    <dbReference type="NCBI Taxonomy" id="499986"/>
    <lineage>
        <taxon>Eukaryota</taxon>
        <taxon>Viridiplantae</taxon>
        <taxon>Streptophyta</taxon>
        <taxon>Embryophyta</taxon>
        <taxon>Tracheophyta</taxon>
        <taxon>Spermatophyta</taxon>
        <taxon>Magnoliopsida</taxon>
        <taxon>eudicotyledons</taxon>
        <taxon>Gunneridae</taxon>
        <taxon>Pentapetalae</taxon>
        <taxon>rosids</taxon>
        <taxon>fabids</taxon>
        <taxon>Fabales</taxon>
        <taxon>Fabaceae</taxon>
        <taxon>Caesalpinioideae</taxon>
        <taxon>mimosoid clade</taxon>
        <taxon>Acacieae</taxon>
        <taxon>Acacia</taxon>
    </lineage>
</organism>
<evidence type="ECO:0000256" key="1">
    <source>
        <dbReference type="SAM" id="MobiDB-lite"/>
    </source>
</evidence>
<dbReference type="EMBL" id="JAWXYG010000001">
    <property type="protein sequence ID" value="KAK4284727.1"/>
    <property type="molecule type" value="Genomic_DNA"/>
</dbReference>
<comment type="caution">
    <text evidence="2">The sequence shown here is derived from an EMBL/GenBank/DDBJ whole genome shotgun (WGS) entry which is preliminary data.</text>
</comment>
<feature type="region of interest" description="Disordered" evidence="1">
    <location>
        <begin position="553"/>
        <end position="573"/>
    </location>
</feature>
<dbReference type="AlphaFoldDB" id="A0AAE1N8G1"/>
<proteinExistence type="predicted"/>
<evidence type="ECO:0008006" key="4">
    <source>
        <dbReference type="Google" id="ProtNLM"/>
    </source>
</evidence>
<sequence length="730" mass="80549">MEEKIKMPEDIVHAGHENQAMDSQPLNGYQFVWMAHWKNTNYNSATQGNHDLSIGCESGREVREDSVAEQDNVQGRSDVAIDISTSTGAIREATKAAKVSIMENLPESPRNLRIGSLDFKSFPISEKRDGTLSLKGEQCAIYHREALKSQTDTSFRNNIVSPRKTEIYLQSERFLPPNLLMNSSNAIEKNRLTVSTTVWSDVKSTSDMVPCANDKGKSSMPSFTHGQHEIYQSSYKLASREHFTSTDHQTYSPLLICKKKRSNLFDSQTSGFSRLMSSGPDHAPYELSATRGGLNFVSDHHWKMQHYTGTAKFSSLISPFEPSKVDNFCHGSSPALQMPSSVHDAETMKIFTTPIESGEGSPTGHTKIYQTTYHFPMSENCDIILSEKGQLFRESEITTKSKRSAFNVIPYFSQPTGDSALGSVKLKTLGSSVNREGKKSVQNLENMTILKNESSAETDTMDINALQEDQHPGDVTLSSNKCPKESPNSLTWPDAITSAREGTKAEPANVAMHDADQEPLKLHTLTGPADERETSTSKTQSLDVELLLSHANEHGNSKSSTCGNGPFGSEPSSRWLKRLKLSTSDSALGTRSEKLGEPPCHENVHMIFTKIMKGRKTSLEPKITSPTEGLNLPDLPATVSSNGRPSFVKSNQTVDAALSHPWIQRWCHNPAASSPTKDDTMDLEPVTEGFQKKQFPSIAAMALMGKAMGSLRPCKLMKKGPLVIWNTEKL</sequence>
<dbReference type="PANTHER" id="PTHR36062:SF1">
    <property type="entry name" value="OS01G0687300 PROTEIN"/>
    <property type="match status" value="1"/>
</dbReference>
<protein>
    <recommendedName>
        <fullName evidence="4">F-box protein</fullName>
    </recommendedName>
</protein>
<name>A0AAE1N8G1_9FABA</name>